<keyword evidence="2" id="KW-1185">Reference proteome</keyword>
<dbReference type="Proteomes" id="UP000286402">
    <property type="component" value="Unassembled WGS sequence"/>
</dbReference>
<dbReference type="PROSITE" id="PS51257">
    <property type="entry name" value="PROKAR_LIPOPROTEIN"/>
    <property type="match status" value="1"/>
</dbReference>
<proteinExistence type="predicted"/>
<dbReference type="Gene3D" id="2.80.10.50">
    <property type="match status" value="3"/>
</dbReference>
<dbReference type="Pfam" id="PF17164">
    <property type="entry name" value="DUF5122"/>
    <property type="match status" value="4"/>
</dbReference>
<reference evidence="1 2" key="1">
    <citation type="submission" date="2016-07" db="EMBL/GenBank/DDBJ databases">
        <title>Genome analysis of Sphingobacterium siyangense T12B17.</title>
        <authorList>
            <person name="Xu D."/>
            <person name="Su Y."/>
            <person name="Zheng S."/>
        </authorList>
    </citation>
    <scope>NUCLEOTIDE SEQUENCE [LARGE SCALE GENOMIC DNA]</scope>
    <source>
        <strain evidence="1 2">T12B17</strain>
    </source>
</reference>
<accession>A0A420G700</accession>
<evidence type="ECO:0000313" key="2">
    <source>
        <dbReference type="Proteomes" id="UP000286402"/>
    </source>
</evidence>
<dbReference type="InterPro" id="IPR013431">
    <property type="entry name" value="Delta_60_rpt"/>
</dbReference>
<name>A0A420G700_9SPHI</name>
<protein>
    <submittedName>
        <fullName evidence="1">Uncharacterized protein</fullName>
    </submittedName>
</protein>
<dbReference type="EMBL" id="MCAQ01000002">
    <property type="protein sequence ID" value="RKF40918.1"/>
    <property type="molecule type" value="Genomic_DNA"/>
</dbReference>
<sequence>MKVMYNTIWKFTALLFVIALFLGCNKNNKMFSAPYEEGLPPLDIEINPTDKMQPESGKTGVETIMRIKGLDKYKDKAIIRFNGEKAQIVELTADYVKLKVPPFASTGVLSVAIDDIVFFGPQFTVLGNVSIDPTFQVGVGTNNTVSDVLFLEDGKMIFTGSFTNYNNKGSIRPINRLVRTFADGTYDASFRIGTGANNSLNSILKLGNYYFLAGSFSGYGQRNSDISNLTRIYTTGAIDTMGIKPFRRPGQTDTLKYYPTFNGGFDGNIGNIYESEGKILTTGNFRYYIHRTYDKPNRLETRDTIILDSTEIRHIARLNLDGSLDKSFRFGADGKAMAGGNGSVATVYHNSGALKGKILAYGSFNRFDGQSAGYITRLNADGTLDATFNPGGVGADYNVSSVTYNNVTNKYMVVGDFSKYNGVAAIKVVMLNANGTVDQSFQAKTFEGGNPFYAMQLNDGLVVVSGDFARYSNIARNGFMILNSNGELNGDYNTSGYFSGFINKVVETKTEDGKRALLLMGFFSRFNNEEVHNLIRIKLEQ</sequence>
<evidence type="ECO:0000313" key="1">
    <source>
        <dbReference type="EMBL" id="RKF40918.1"/>
    </source>
</evidence>
<dbReference type="AlphaFoldDB" id="A0A420G700"/>
<organism evidence="1 2">
    <name type="scientific">Sphingobacterium siyangense</name>
    <dbReference type="NCBI Taxonomy" id="459529"/>
    <lineage>
        <taxon>Bacteria</taxon>
        <taxon>Pseudomonadati</taxon>
        <taxon>Bacteroidota</taxon>
        <taxon>Sphingobacteriia</taxon>
        <taxon>Sphingobacteriales</taxon>
        <taxon>Sphingobacteriaceae</taxon>
        <taxon>Sphingobacterium</taxon>
    </lineage>
</organism>
<comment type="caution">
    <text evidence="1">The sequence shown here is derived from an EMBL/GenBank/DDBJ whole genome shotgun (WGS) entry which is preliminary data.</text>
</comment>
<gene>
    <name evidence="1" type="ORF">BCY89_21015</name>
</gene>